<dbReference type="EMBL" id="PZQS01000011">
    <property type="protein sequence ID" value="PVD22137.1"/>
    <property type="molecule type" value="Genomic_DNA"/>
</dbReference>
<comment type="caution">
    <text evidence="8">The sequence shown here is derived from an EMBL/GenBank/DDBJ whole genome shotgun (WGS) entry which is preliminary data.</text>
</comment>
<dbReference type="InterPro" id="IPR017850">
    <property type="entry name" value="Alkaline_phosphatase_core_sf"/>
</dbReference>
<gene>
    <name evidence="8" type="ORF">C0Q70_17942</name>
</gene>
<evidence type="ECO:0000313" key="9">
    <source>
        <dbReference type="Proteomes" id="UP000245119"/>
    </source>
</evidence>
<protein>
    <recommendedName>
        <fullName evidence="7">Sulfatase N-terminal domain-containing protein</fullName>
    </recommendedName>
</protein>
<dbReference type="InterPro" id="IPR024607">
    <property type="entry name" value="Sulfatase_CS"/>
</dbReference>
<dbReference type="InterPro" id="IPR047115">
    <property type="entry name" value="ARSB"/>
</dbReference>
<evidence type="ECO:0000256" key="2">
    <source>
        <dbReference type="ARBA" id="ARBA00008779"/>
    </source>
</evidence>
<dbReference type="PANTHER" id="PTHR10342:SF274">
    <property type="entry name" value="ARYLSULFATASE B"/>
    <property type="match status" value="1"/>
</dbReference>
<evidence type="ECO:0000256" key="1">
    <source>
        <dbReference type="ARBA" id="ARBA00001913"/>
    </source>
</evidence>
<dbReference type="PROSITE" id="PS00149">
    <property type="entry name" value="SULFATASE_2"/>
    <property type="match status" value="1"/>
</dbReference>
<dbReference type="InterPro" id="IPR000917">
    <property type="entry name" value="Sulfatase_N"/>
</dbReference>
<evidence type="ECO:0000259" key="7">
    <source>
        <dbReference type="Pfam" id="PF00884"/>
    </source>
</evidence>
<dbReference type="Gene3D" id="3.30.1120.10">
    <property type="match status" value="1"/>
</dbReference>
<evidence type="ECO:0000256" key="4">
    <source>
        <dbReference type="ARBA" id="ARBA00022801"/>
    </source>
</evidence>
<organism evidence="8 9">
    <name type="scientific">Pomacea canaliculata</name>
    <name type="common">Golden apple snail</name>
    <dbReference type="NCBI Taxonomy" id="400727"/>
    <lineage>
        <taxon>Eukaryota</taxon>
        <taxon>Metazoa</taxon>
        <taxon>Spiralia</taxon>
        <taxon>Lophotrochozoa</taxon>
        <taxon>Mollusca</taxon>
        <taxon>Gastropoda</taxon>
        <taxon>Caenogastropoda</taxon>
        <taxon>Architaenioglossa</taxon>
        <taxon>Ampullarioidea</taxon>
        <taxon>Ampullariidae</taxon>
        <taxon>Pomacea</taxon>
    </lineage>
</organism>
<keyword evidence="3" id="KW-0479">Metal-binding</keyword>
<evidence type="ECO:0000256" key="5">
    <source>
        <dbReference type="ARBA" id="ARBA00022837"/>
    </source>
</evidence>
<dbReference type="PANTHER" id="PTHR10342">
    <property type="entry name" value="ARYLSULFATASE"/>
    <property type="match status" value="1"/>
</dbReference>
<dbReference type="Gene3D" id="3.40.720.10">
    <property type="entry name" value="Alkaline Phosphatase, subunit A"/>
    <property type="match status" value="1"/>
</dbReference>
<evidence type="ECO:0000256" key="3">
    <source>
        <dbReference type="ARBA" id="ARBA00022723"/>
    </source>
</evidence>
<dbReference type="AlphaFoldDB" id="A0A2T7NLT9"/>
<feature type="domain" description="Sulfatase N-terminal" evidence="7">
    <location>
        <begin position="15"/>
        <end position="296"/>
    </location>
</feature>
<evidence type="ECO:0000256" key="6">
    <source>
        <dbReference type="ARBA" id="ARBA00023180"/>
    </source>
</evidence>
<comment type="similarity">
    <text evidence="2">Belongs to the sulfatase family.</text>
</comment>
<accession>A0A2T7NLT9</accession>
<reference evidence="8 9" key="1">
    <citation type="submission" date="2018-04" db="EMBL/GenBank/DDBJ databases">
        <title>The genome of golden apple snail Pomacea canaliculata provides insight into stress tolerance and invasive adaptation.</title>
        <authorList>
            <person name="Liu C."/>
            <person name="Liu B."/>
            <person name="Ren Y."/>
            <person name="Zhang Y."/>
            <person name="Wang H."/>
            <person name="Li S."/>
            <person name="Jiang F."/>
            <person name="Yin L."/>
            <person name="Zhang G."/>
            <person name="Qian W."/>
            <person name="Fan W."/>
        </authorList>
    </citation>
    <scope>NUCLEOTIDE SEQUENCE [LARGE SCALE GENOMIC DNA]</scope>
    <source>
        <strain evidence="8">SZHN2017</strain>
        <tissue evidence="8">Muscle</tissue>
    </source>
</reference>
<dbReference type="CDD" id="cd16029">
    <property type="entry name" value="4-S"/>
    <property type="match status" value="1"/>
</dbReference>
<keyword evidence="5" id="KW-0106">Calcium</keyword>
<dbReference type="GO" id="GO:0008484">
    <property type="term" value="F:sulfuric ester hydrolase activity"/>
    <property type="evidence" value="ECO:0007669"/>
    <property type="project" value="InterPro"/>
</dbReference>
<keyword evidence="9" id="KW-1185">Reference proteome</keyword>
<keyword evidence="6" id="KW-0325">Glycoprotein</keyword>
<evidence type="ECO:0000313" key="8">
    <source>
        <dbReference type="EMBL" id="PVD22137.1"/>
    </source>
</evidence>
<name>A0A2T7NLT9_POMCA</name>
<comment type="cofactor">
    <cofactor evidence="1">
        <name>Ca(2+)</name>
        <dbReference type="ChEBI" id="CHEBI:29108"/>
    </cofactor>
</comment>
<dbReference type="Pfam" id="PF00884">
    <property type="entry name" value="Sulfatase"/>
    <property type="match status" value="1"/>
</dbReference>
<proteinExistence type="inferred from homology"/>
<dbReference type="Proteomes" id="UP000245119">
    <property type="component" value="Linkage Group LG11"/>
</dbReference>
<dbReference type="GO" id="GO:0046872">
    <property type="term" value="F:metal ion binding"/>
    <property type="evidence" value="ECO:0007669"/>
    <property type="project" value="UniProtKB-KW"/>
</dbReference>
<keyword evidence="4" id="KW-0378">Hydrolase</keyword>
<dbReference type="SUPFAM" id="SSF53649">
    <property type="entry name" value="Alkaline phosphatase-like"/>
    <property type="match status" value="1"/>
</dbReference>
<sequence>MDLMTSDIMGQKSKLRNLDRLAGEGVKLENYYVQPICTPTRSQLLSGRYQIHTGLQHDIIWASQPNGLPLDSPTLADKLRESGYSTHAVGKWHLGFYKEDYLPTHRGFDTFYGYLTGSEDYYTHFRCDGEHDVLKNASSDLEFCGYDLRDNEVPVKDQTGNYSTHLLTNRAIQLIQNHDKSKPMFLYMAYQAVHSPLEVPDAYTGNTITYKIKIEKLMQNAGMWNNTVFIFSTDNGGQILEGGNNWPLRGWKASLWEGGMRGVGFVHSTLLKNAGNVSHELIHVSDWFPTLVTLAGGTLNGTKPLDGYNQWGTISDGQPSQRKELLHNIDILYPPKGASLYPDIFDTRVRAAIRVGEYKLITGDPGNSSWIPPPNLSLHFAPRKQKTPFSMHREWQPVQMIQTQQPDENVWLFHIPSDPYEEINLAQKYPDIVKNLLQRLSYYNSTAVPPYYPKSDPNCDPKLHNGFWSPWM</sequence>
<dbReference type="OrthoDB" id="103349at2759"/>